<dbReference type="GO" id="GO:0003735">
    <property type="term" value="F:structural constituent of ribosome"/>
    <property type="evidence" value="ECO:0007669"/>
    <property type="project" value="InterPro"/>
</dbReference>
<comment type="similarity">
    <text evidence="1 8">Belongs to the universal ribosomal protein uS8 family.</text>
</comment>
<dbReference type="GO" id="GO:0019843">
    <property type="term" value="F:rRNA binding"/>
    <property type="evidence" value="ECO:0007669"/>
    <property type="project" value="UniProtKB-UniRule"/>
</dbReference>
<name>A0AA87RFQ0_9MICO</name>
<evidence type="ECO:0000313" key="10">
    <source>
        <dbReference type="Proteomes" id="UP000321749"/>
    </source>
</evidence>
<dbReference type="GO" id="GO:0005737">
    <property type="term" value="C:cytoplasm"/>
    <property type="evidence" value="ECO:0007669"/>
    <property type="project" value="UniProtKB-ARBA"/>
</dbReference>
<dbReference type="AlphaFoldDB" id="A0AA87RFQ0"/>
<evidence type="ECO:0000256" key="1">
    <source>
        <dbReference type="ARBA" id="ARBA00006471"/>
    </source>
</evidence>
<keyword evidence="4 8" id="KW-0689">Ribosomal protein</keyword>
<dbReference type="EMBL" id="BJUU01000005">
    <property type="protein sequence ID" value="GEK79824.1"/>
    <property type="molecule type" value="Genomic_DNA"/>
</dbReference>
<dbReference type="NCBIfam" id="NF001109">
    <property type="entry name" value="PRK00136.1"/>
    <property type="match status" value="1"/>
</dbReference>
<dbReference type="HAMAP" id="MF_01302_B">
    <property type="entry name" value="Ribosomal_uS8_B"/>
    <property type="match status" value="1"/>
</dbReference>
<evidence type="ECO:0000313" key="9">
    <source>
        <dbReference type="EMBL" id="GEK79824.1"/>
    </source>
</evidence>
<dbReference type="InterPro" id="IPR035987">
    <property type="entry name" value="Ribosomal_uS8_sf"/>
</dbReference>
<dbReference type="Proteomes" id="UP000321749">
    <property type="component" value="Unassembled WGS sequence"/>
</dbReference>
<dbReference type="FunFam" id="3.30.1490.10:FF:000001">
    <property type="entry name" value="30S ribosomal protein S8"/>
    <property type="match status" value="1"/>
</dbReference>
<comment type="function">
    <text evidence="8">One of the primary rRNA binding proteins, it binds directly to 16S rRNA central domain where it helps coordinate assembly of the platform of the 30S subunit.</text>
</comment>
<keyword evidence="3 8" id="KW-0694">RNA-binding</keyword>
<keyword evidence="2 8" id="KW-0699">rRNA-binding</keyword>
<evidence type="ECO:0000256" key="4">
    <source>
        <dbReference type="ARBA" id="ARBA00022980"/>
    </source>
</evidence>
<dbReference type="PANTHER" id="PTHR11758">
    <property type="entry name" value="40S RIBOSOMAL PROTEIN S15A"/>
    <property type="match status" value="1"/>
</dbReference>
<evidence type="ECO:0000256" key="5">
    <source>
        <dbReference type="ARBA" id="ARBA00023274"/>
    </source>
</evidence>
<evidence type="ECO:0000256" key="6">
    <source>
        <dbReference type="ARBA" id="ARBA00035258"/>
    </source>
</evidence>
<organism evidence="9 10">
    <name type="scientific">Agrococcus baldri</name>
    <dbReference type="NCBI Taxonomy" id="153730"/>
    <lineage>
        <taxon>Bacteria</taxon>
        <taxon>Bacillati</taxon>
        <taxon>Actinomycetota</taxon>
        <taxon>Actinomycetes</taxon>
        <taxon>Micrococcales</taxon>
        <taxon>Microbacteriaceae</taxon>
        <taxon>Agrococcus</taxon>
    </lineage>
</organism>
<dbReference type="SUPFAM" id="SSF56047">
    <property type="entry name" value="Ribosomal protein S8"/>
    <property type="match status" value="1"/>
</dbReference>
<dbReference type="Gene3D" id="3.30.1490.10">
    <property type="match status" value="1"/>
</dbReference>
<dbReference type="GO" id="GO:1990904">
    <property type="term" value="C:ribonucleoprotein complex"/>
    <property type="evidence" value="ECO:0007669"/>
    <property type="project" value="UniProtKB-KW"/>
</dbReference>
<keyword evidence="5 8" id="KW-0687">Ribonucleoprotein</keyword>
<reference evidence="9 10" key="1">
    <citation type="submission" date="2019-07" db="EMBL/GenBank/DDBJ databases">
        <title>Whole genome shotgun sequence of Agrococcus baldri NBRC 103055.</title>
        <authorList>
            <person name="Hosoyama A."/>
            <person name="Uohara A."/>
            <person name="Ohji S."/>
            <person name="Ichikawa N."/>
        </authorList>
    </citation>
    <scope>NUCLEOTIDE SEQUENCE [LARGE SCALE GENOMIC DNA]</scope>
    <source>
        <strain evidence="9 10">NBRC 103055</strain>
    </source>
</reference>
<accession>A0AA87RFQ0</accession>
<evidence type="ECO:0000256" key="2">
    <source>
        <dbReference type="ARBA" id="ARBA00022730"/>
    </source>
</evidence>
<dbReference type="InterPro" id="IPR000630">
    <property type="entry name" value="Ribosomal_uS8"/>
</dbReference>
<proteinExistence type="inferred from homology"/>
<evidence type="ECO:0000256" key="8">
    <source>
        <dbReference type="HAMAP-Rule" id="MF_01302"/>
    </source>
</evidence>
<comment type="caution">
    <text evidence="9">The sequence shown here is derived from an EMBL/GenBank/DDBJ whole genome shotgun (WGS) entry which is preliminary data.</text>
</comment>
<dbReference type="Gene3D" id="3.30.1370.30">
    <property type="match status" value="1"/>
</dbReference>
<dbReference type="Pfam" id="PF00410">
    <property type="entry name" value="Ribosomal_S8"/>
    <property type="match status" value="1"/>
</dbReference>
<evidence type="ECO:0000256" key="7">
    <source>
        <dbReference type="ARBA" id="ARBA00046740"/>
    </source>
</evidence>
<sequence length="152" mass="16605">MHHFKVVVRGTGSETRTENIMTMTDPVADMLTRLRNANTAMHDEVTLPSSNLKANIAEILEREGFISGWKVEDARVGKTLTLSLKYGTNRERALAGLKRVSKPGLRVYARSTEIPQVHGGLGVAILSTSSGLLTDREAEQKGVGGEVLAYVW</sequence>
<keyword evidence="10" id="KW-1185">Reference proteome</keyword>
<protein>
    <recommendedName>
        <fullName evidence="6 8">Small ribosomal subunit protein uS8</fullName>
    </recommendedName>
</protein>
<evidence type="ECO:0000256" key="3">
    <source>
        <dbReference type="ARBA" id="ARBA00022884"/>
    </source>
</evidence>
<comment type="subunit">
    <text evidence="7 8">Part of the 30S ribosomal subunit. Contacts proteins S5 and S12.</text>
</comment>
<dbReference type="GO" id="GO:0006412">
    <property type="term" value="P:translation"/>
    <property type="evidence" value="ECO:0007669"/>
    <property type="project" value="UniProtKB-UniRule"/>
</dbReference>
<gene>
    <name evidence="8 9" type="primary">rpsH</name>
    <name evidence="9" type="ORF">ABA31_11750</name>
</gene>
<dbReference type="GO" id="GO:0005840">
    <property type="term" value="C:ribosome"/>
    <property type="evidence" value="ECO:0007669"/>
    <property type="project" value="UniProtKB-KW"/>
</dbReference>
<dbReference type="FunFam" id="3.30.1370.30:FF:000002">
    <property type="entry name" value="30S ribosomal protein S8"/>
    <property type="match status" value="1"/>
</dbReference>